<dbReference type="EMBL" id="GECU01016065">
    <property type="protein sequence ID" value="JAS91641.1"/>
    <property type="molecule type" value="Transcribed_RNA"/>
</dbReference>
<dbReference type="AlphaFoldDB" id="A0A1B6IXG1"/>
<feature type="non-terminal residue" evidence="1">
    <location>
        <position position="126"/>
    </location>
</feature>
<proteinExistence type="predicted"/>
<protein>
    <submittedName>
        <fullName evidence="1">Uncharacterized protein</fullName>
    </submittedName>
</protein>
<sequence length="126" mass="14497">FCDMISDNAVVVVKTYTLEVYKFESVLDENWPLEYFFFVDGTESHSSKEGHDLMATEHEHGRLFNVYIVTCGFFVGFTTKHSFVFHVWDLHKGGKLKRVECPVVLDGREVYCSLVASEKQSTDFVV</sequence>
<organism evidence="1">
    <name type="scientific">Homalodisca liturata</name>
    <dbReference type="NCBI Taxonomy" id="320908"/>
    <lineage>
        <taxon>Eukaryota</taxon>
        <taxon>Metazoa</taxon>
        <taxon>Ecdysozoa</taxon>
        <taxon>Arthropoda</taxon>
        <taxon>Hexapoda</taxon>
        <taxon>Insecta</taxon>
        <taxon>Pterygota</taxon>
        <taxon>Neoptera</taxon>
        <taxon>Paraneoptera</taxon>
        <taxon>Hemiptera</taxon>
        <taxon>Auchenorrhyncha</taxon>
        <taxon>Membracoidea</taxon>
        <taxon>Cicadellidae</taxon>
        <taxon>Cicadellinae</taxon>
        <taxon>Proconiini</taxon>
        <taxon>Homalodisca</taxon>
    </lineage>
</organism>
<gene>
    <name evidence="1" type="ORF">g.57047</name>
</gene>
<accession>A0A1B6IXG1</accession>
<name>A0A1B6IXG1_9HEMI</name>
<evidence type="ECO:0000313" key="1">
    <source>
        <dbReference type="EMBL" id="JAS91641.1"/>
    </source>
</evidence>
<reference evidence="1" key="1">
    <citation type="submission" date="2015-11" db="EMBL/GenBank/DDBJ databases">
        <title>De novo transcriptome assembly of four potential Pierce s Disease insect vectors from Arizona vineyards.</title>
        <authorList>
            <person name="Tassone E.E."/>
        </authorList>
    </citation>
    <scope>NUCLEOTIDE SEQUENCE</scope>
</reference>
<feature type="non-terminal residue" evidence="1">
    <location>
        <position position="1"/>
    </location>
</feature>